<keyword evidence="2" id="KW-1185">Reference proteome</keyword>
<gene>
    <name evidence="1" type="ORF">KPH14_013133</name>
</gene>
<comment type="caution">
    <text evidence="1">The sequence shown here is derived from an EMBL/GenBank/DDBJ whole genome shotgun (WGS) entry which is preliminary data.</text>
</comment>
<dbReference type="AlphaFoldDB" id="A0AAD9R8I6"/>
<proteinExistence type="predicted"/>
<accession>A0AAD9R8I6</accession>
<dbReference type="EMBL" id="JAIFRP010004796">
    <property type="protein sequence ID" value="KAK2574810.1"/>
    <property type="molecule type" value="Genomic_DNA"/>
</dbReference>
<protein>
    <submittedName>
        <fullName evidence="1">Uncharacterized protein</fullName>
    </submittedName>
</protein>
<reference evidence="1" key="2">
    <citation type="journal article" date="2023" name="Commun. Biol.">
        <title>Intrasexual cuticular hydrocarbon dimorphism in a wasp sheds light on hydrocarbon biosynthesis genes in Hymenoptera.</title>
        <authorList>
            <person name="Moris V.C."/>
            <person name="Podsiadlowski L."/>
            <person name="Martin S."/>
            <person name="Oeyen J.P."/>
            <person name="Donath A."/>
            <person name="Petersen M."/>
            <person name="Wilbrandt J."/>
            <person name="Misof B."/>
            <person name="Liedtke D."/>
            <person name="Thamm M."/>
            <person name="Scheiner R."/>
            <person name="Schmitt T."/>
            <person name="Niehuis O."/>
        </authorList>
    </citation>
    <scope>NUCLEOTIDE SEQUENCE</scope>
    <source>
        <strain evidence="1">GBR_01_08_01A</strain>
    </source>
</reference>
<evidence type="ECO:0000313" key="2">
    <source>
        <dbReference type="Proteomes" id="UP001258017"/>
    </source>
</evidence>
<organism evidence="1 2">
    <name type="scientific">Odynerus spinipes</name>
    <dbReference type="NCBI Taxonomy" id="1348599"/>
    <lineage>
        <taxon>Eukaryota</taxon>
        <taxon>Metazoa</taxon>
        <taxon>Ecdysozoa</taxon>
        <taxon>Arthropoda</taxon>
        <taxon>Hexapoda</taxon>
        <taxon>Insecta</taxon>
        <taxon>Pterygota</taxon>
        <taxon>Neoptera</taxon>
        <taxon>Endopterygota</taxon>
        <taxon>Hymenoptera</taxon>
        <taxon>Apocrita</taxon>
        <taxon>Aculeata</taxon>
        <taxon>Vespoidea</taxon>
        <taxon>Vespidae</taxon>
        <taxon>Eumeninae</taxon>
        <taxon>Odynerus</taxon>
    </lineage>
</organism>
<name>A0AAD9R8I6_9HYME</name>
<sequence length="178" mass="19609">MNSSSKSSDQSLYFISPLSRDLFMRVLDDSQKIWRYYFFQDDNCSFDVETATSELVPSTLNLVYDSFVRLMASSNLNACPTSQPFTSTTPVVTASSNFAKNLSLTTNTDVAVATTVTENTVSSSTSTKTEVNHAFDDTSNAIVSSTSAGDSNDPYQLCFNYDIVRLLRDKFIDRSVAG</sequence>
<dbReference type="Proteomes" id="UP001258017">
    <property type="component" value="Unassembled WGS sequence"/>
</dbReference>
<feature type="non-terminal residue" evidence="1">
    <location>
        <position position="178"/>
    </location>
</feature>
<reference evidence="1" key="1">
    <citation type="submission" date="2021-08" db="EMBL/GenBank/DDBJ databases">
        <authorList>
            <person name="Misof B."/>
            <person name="Oliver O."/>
            <person name="Podsiadlowski L."/>
            <person name="Donath A."/>
            <person name="Peters R."/>
            <person name="Mayer C."/>
            <person name="Rust J."/>
            <person name="Gunkel S."/>
            <person name="Lesny P."/>
            <person name="Martin S."/>
            <person name="Oeyen J.P."/>
            <person name="Petersen M."/>
            <person name="Panagiotis P."/>
            <person name="Wilbrandt J."/>
            <person name="Tanja T."/>
        </authorList>
    </citation>
    <scope>NUCLEOTIDE SEQUENCE</scope>
    <source>
        <strain evidence="1">GBR_01_08_01A</strain>
        <tissue evidence="1">Thorax + abdomen</tissue>
    </source>
</reference>
<evidence type="ECO:0000313" key="1">
    <source>
        <dbReference type="EMBL" id="KAK2574810.1"/>
    </source>
</evidence>